<feature type="compositionally biased region" description="Polar residues" evidence="1">
    <location>
        <begin position="1611"/>
        <end position="1622"/>
    </location>
</feature>
<feature type="region of interest" description="Disordered" evidence="1">
    <location>
        <begin position="1383"/>
        <end position="1474"/>
    </location>
</feature>
<feature type="non-terminal residue" evidence="2">
    <location>
        <position position="1"/>
    </location>
</feature>
<feature type="compositionally biased region" description="Low complexity" evidence="1">
    <location>
        <begin position="2286"/>
        <end position="2322"/>
    </location>
</feature>
<feature type="compositionally biased region" description="Low complexity" evidence="1">
    <location>
        <begin position="2262"/>
        <end position="2273"/>
    </location>
</feature>
<feature type="compositionally biased region" description="Low complexity" evidence="1">
    <location>
        <begin position="1975"/>
        <end position="1986"/>
    </location>
</feature>
<feature type="region of interest" description="Disordered" evidence="1">
    <location>
        <begin position="731"/>
        <end position="760"/>
    </location>
</feature>
<feature type="compositionally biased region" description="Basic and acidic residues" evidence="1">
    <location>
        <begin position="454"/>
        <end position="467"/>
    </location>
</feature>
<gene>
    <name evidence="2" type="ORF">EZS28_018268</name>
</gene>
<feature type="compositionally biased region" description="Low complexity" evidence="1">
    <location>
        <begin position="1736"/>
        <end position="1762"/>
    </location>
</feature>
<feature type="region of interest" description="Disordered" evidence="1">
    <location>
        <begin position="1734"/>
        <end position="1795"/>
    </location>
</feature>
<feature type="region of interest" description="Disordered" evidence="1">
    <location>
        <begin position="1603"/>
        <end position="1637"/>
    </location>
</feature>
<proteinExistence type="predicted"/>
<comment type="caution">
    <text evidence="2">The sequence shown here is derived from an EMBL/GenBank/DDBJ whole genome shotgun (WGS) entry which is preliminary data.</text>
</comment>
<feature type="compositionally biased region" description="Low complexity" evidence="1">
    <location>
        <begin position="63"/>
        <end position="73"/>
    </location>
</feature>
<evidence type="ECO:0000256" key="1">
    <source>
        <dbReference type="SAM" id="MobiDB-lite"/>
    </source>
</evidence>
<feature type="compositionally biased region" description="Polar residues" evidence="1">
    <location>
        <begin position="1769"/>
        <end position="1781"/>
    </location>
</feature>
<feature type="compositionally biased region" description="Low complexity" evidence="1">
    <location>
        <begin position="1511"/>
        <end position="1521"/>
    </location>
</feature>
<feature type="compositionally biased region" description="Low complexity" evidence="1">
    <location>
        <begin position="95"/>
        <end position="104"/>
    </location>
</feature>
<feature type="compositionally biased region" description="Polar residues" evidence="1">
    <location>
        <begin position="431"/>
        <end position="449"/>
    </location>
</feature>
<protein>
    <submittedName>
        <fullName evidence="2">Uncharacterized protein</fullName>
    </submittedName>
</protein>
<feature type="region of interest" description="Disordered" evidence="1">
    <location>
        <begin position="417"/>
        <end position="485"/>
    </location>
</feature>
<feature type="compositionally biased region" description="Low complexity" evidence="1">
    <location>
        <begin position="1925"/>
        <end position="1942"/>
    </location>
</feature>
<feature type="compositionally biased region" description="Basic residues" evidence="1">
    <location>
        <begin position="1460"/>
        <end position="1469"/>
    </location>
</feature>
<feature type="region of interest" description="Disordered" evidence="1">
    <location>
        <begin position="2084"/>
        <end position="2104"/>
    </location>
</feature>
<sequence length="2335" mass="253949">KWLEHLDNSLKVAIVQKDIFTQPQQQQLSQLTDGNQQQQGMNNPVSKPTTPLLAGQKVSGSYQQQQTGPQGQIVKKDQQQQKRDNQTPPQKPLKKQQATQQSGSKSKDGQQPGGSSGSDLSDRQNSDEYGEKSSSFPRDAPWPYFNCAEPCDSENNKSALLFLCGLTINQGVTDEFNGDLPLPPNTLLSSIPDVMLTALLQARVQFLITLFTHTMRRVQSSKSFSTNSIYSLQQSSQLQSGGFAPIPPIASGLIFRSQLSPLAVGSTPTLLEGSKKAPLNIRAVTAGLHSQLVGYNTINQQSLQSDQSDGNITNQIPPAALWNSLIVASQVAGMKQTGSQNQTADGQPASGSGNVDQQFDPNQQQVQEDGADQTQQNQIPVEFDHIPPLPDRASAYGSNADAQFVANIQANIDAQASAGDKKGQVKKTADVTPQQKPAATQQLTVQQQGGAKPDSAKKGLQRKDIKKVTGSGSNKDGGGQSQGGFDEIELEKDIYDGTTTPFFTNYYGTLREQVPGSVGNSAGSSSDDGQLSKLPLNFDSSDLTPFAATSYSVLKKLNISPLIGKNALSDYLFQLQTGGITQATLSMQQTTINSYTQISKLVSFLRNDSQYSLSEGLIACMSLLIDDICLRTLPPAQIDPYTYTFVETLTPTFVQTNSQSGLFYDLFNQTPLPNDVVALAFRSLQLRAWLAALDCSLDDVTHISAAGIAMFTAQQQRSGVQVAKNLARQLAKSRERARRQNATDTKILKDQDSNSSASDREIIKAGNKQTNLNQNNGKQIEQLTGTDEMLDKMECEVSVVMAEIIACYPHLQQKKIIDQEDDQLNQKIKPQLSQLVKSLLLSTFPHIITNNGGKQDKNSASAAASATSAWQASESFEHYRPNLFDFLQLRSFIIEAKMNALKFNDAALMASKLLDEARKSNCTRWKIPALLVHSRIIRSQPAQLPASTSTMQLSPSAVQSLGAMQALALSLKPLTLAVKMARSQQSPPLSEIDKAGVILFAAETLFGGVPEVFAAPPASFNNQSFDTLRKSVEVLVGALFSPKLTYTFVDINQSNSSISAQIALEQQQSSIFTSKDQPPQYPFEQTPSLYLLAHRASSIAFNLFNSSLLQRGLSIPPLSPTFTPLISPTGAIPTSSTTSTVQQATSLSAISVHNELNNQIMDTLKAISQRLVPLVPANVITGNNNEQDQIQKRGSVEFKLRRLQGDTNSVTSLSLFLPLVAPADTLLLPYSNIYITQSTLLLRAAYIRSVSSPHETFNLIQTASPNISQTVTRPIGNSNSSQTAAASAIQASTALQTLVQKQPGGSQSGNLQILSQIGTSPSSVLSVIQLSASFNLNFVPSPRICIQSWLECARLIIRSILPLDIVVFPEWGGVVTLTNDYQNQQQQQVQQTDDKEKGLRDNSPMKGGKQGLNTGNTDAEKSVQFIDQDNKGDISNSGAALQSQRLGSRDRDVSAGFSLRKQKEKKKKLPVSAIFRSPQHKYPLSVFLDADSANQTEQQSIGQSSNTDNKQQQQQSSSQQQTNPLSDQRDSKRNPLIPPNSVIRSLLLWAVSFLGRAAWMSLSSAGGFEDLAILRSVVMETVLLLGIVQPGYVQPQQQLQVNQSQQRSQSLKRTQNLSQSQKPDYKQRKNLNQLPQQYREEDPTRIHIIRLCHAALCFVYRVALAQQSFSAIASSVRQNTSTQLAKIGTPLRADILALESLPYQLLHQSESVIGINPGGVDSGFEQVQVADKTKTASKTTGAGNKDLQTAADKKTTTQTTGDQKLKKSSGATGSDPKSSNQDSIDDDGTTDSIYGSHQIPVTSMAIMFQKLINEASGVLQPFGASSLSPIGVSISGSPTQGSLWLQDTASTGGSNNGVKLAQLYNTLLETAPQFANKCVVAVEELEWMTSKYVNANTQIFNNYNQMRSSMQQPGRTDGTPDIPNQIQSGQQQQSMQQSGGQIATASSKAKQPIALPKQKVTGPVKTDNKPDQITGAAKGSKVAAKGKTGDSGSGQFDSGEERQFSKIDRFMFTPPKFTTVLALNSSYMIPNQLEKQINDKNTLNQSSSSSSPGCYFIAKSPLEQKLPKALTNLINLNWHRKHQLDDNKAQQQDKSSTSKNNNISSANVSQCDEGYCGLAFLQLIYSVVDGAGILHTGMRVVPAILIQQLQVVLEDTLMQHRMWVQQHSDGWIITKRNDITGEEKSYETKDESPFQPRFAMCMWAFHLILRLATVEGSFDEDKEDQSSSSQIDKLKTGSQLQTVKSYATTSNTTNNIDPNIPQPLSQPQQQKSLTSVLTGTGAGNDQSIISPQPQQQQLQRPTSQPTDTSTSSTTNQQQLNPSIYTTSILPLPPLP</sequence>
<feature type="compositionally biased region" description="Basic and acidic residues" evidence="1">
    <location>
        <begin position="120"/>
        <end position="131"/>
    </location>
</feature>
<evidence type="ECO:0000313" key="2">
    <source>
        <dbReference type="EMBL" id="KAA6386205.1"/>
    </source>
</evidence>
<feature type="compositionally biased region" description="Polar residues" evidence="1">
    <location>
        <begin position="40"/>
        <end position="49"/>
    </location>
</feature>
<feature type="region of interest" description="Disordered" evidence="1">
    <location>
        <begin position="2220"/>
        <end position="2335"/>
    </location>
</feature>
<feature type="non-terminal residue" evidence="2">
    <location>
        <position position="2335"/>
    </location>
</feature>
<feature type="region of interest" description="Disordered" evidence="1">
    <location>
        <begin position="1495"/>
        <end position="1537"/>
    </location>
</feature>
<feature type="compositionally biased region" description="Low complexity" evidence="1">
    <location>
        <begin position="24"/>
        <end position="39"/>
    </location>
</feature>
<feature type="region of interest" description="Disordered" evidence="1">
    <location>
        <begin position="24"/>
        <end position="141"/>
    </location>
</feature>
<feature type="compositionally biased region" description="Basic and acidic residues" evidence="1">
    <location>
        <begin position="746"/>
        <end position="760"/>
    </location>
</feature>
<feature type="region of interest" description="Disordered" evidence="1">
    <location>
        <begin position="1908"/>
        <end position="1999"/>
    </location>
</feature>
<feature type="compositionally biased region" description="Basic and acidic residues" evidence="1">
    <location>
        <begin position="74"/>
        <end position="85"/>
    </location>
</feature>
<feature type="compositionally biased region" description="Polar residues" evidence="1">
    <location>
        <begin position="1495"/>
        <end position="1510"/>
    </location>
</feature>
<dbReference type="EMBL" id="SNRW01004912">
    <property type="protein sequence ID" value="KAA6386205.1"/>
    <property type="molecule type" value="Genomic_DNA"/>
</dbReference>
<feature type="region of interest" description="Disordered" evidence="1">
    <location>
        <begin position="336"/>
        <end position="359"/>
    </location>
</feature>
<name>A0A5J4VUQ7_9EUKA</name>
<feature type="compositionally biased region" description="Basic and acidic residues" evidence="1">
    <location>
        <begin position="419"/>
        <end position="429"/>
    </location>
</feature>
<accession>A0A5J4VUQ7</accession>
<organism evidence="2 3">
    <name type="scientific">Streblomastix strix</name>
    <dbReference type="NCBI Taxonomy" id="222440"/>
    <lineage>
        <taxon>Eukaryota</taxon>
        <taxon>Metamonada</taxon>
        <taxon>Preaxostyla</taxon>
        <taxon>Oxymonadida</taxon>
        <taxon>Streblomastigidae</taxon>
        <taxon>Streblomastix</taxon>
    </lineage>
</organism>
<feature type="compositionally biased region" description="Low complexity" evidence="1">
    <location>
        <begin position="2095"/>
        <end position="2104"/>
    </location>
</feature>
<feature type="compositionally biased region" description="Polar residues" evidence="1">
    <location>
        <begin position="2236"/>
        <end position="2257"/>
    </location>
</feature>
<reference evidence="2 3" key="1">
    <citation type="submission" date="2019-03" db="EMBL/GenBank/DDBJ databases">
        <title>Single cell metagenomics reveals metabolic interactions within the superorganism composed of flagellate Streblomastix strix and complex community of Bacteroidetes bacteria on its surface.</title>
        <authorList>
            <person name="Treitli S.C."/>
            <person name="Kolisko M."/>
            <person name="Husnik F."/>
            <person name="Keeling P."/>
            <person name="Hampl V."/>
        </authorList>
    </citation>
    <scope>NUCLEOTIDE SEQUENCE [LARGE SCALE GENOMIC DNA]</scope>
    <source>
        <strain evidence="2">ST1C</strain>
    </source>
</reference>
<feature type="compositionally biased region" description="Polar residues" evidence="1">
    <location>
        <begin position="1433"/>
        <end position="1446"/>
    </location>
</feature>
<dbReference type="Proteomes" id="UP000324800">
    <property type="component" value="Unassembled WGS sequence"/>
</dbReference>
<evidence type="ECO:0000313" key="3">
    <source>
        <dbReference type="Proteomes" id="UP000324800"/>
    </source>
</evidence>
<feature type="compositionally biased region" description="Polar residues" evidence="1">
    <location>
        <begin position="336"/>
        <end position="353"/>
    </location>
</feature>